<proteinExistence type="predicted"/>
<protein>
    <submittedName>
        <fullName evidence="1">Uncharacterized protein</fullName>
    </submittedName>
</protein>
<name>A0A0P0RJ52_9BURK</name>
<reference evidence="1 2" key="1">
    <citation type="journal article" date="2014" name="Genome Announc.">
        <title>Draft Genome Sequence of the Haloacid-Degrading Burkholderia caribensis Strain MBA4.</title>
        <authorList>
            <person name="Pan Y."/>
            <person name="Kong K.F."/>
            <person name="Tsang J.S."/>
        </authorList>
    </citation>
    <scope>NUCLEOTIDE SEQUENCE [LARGE SCALE GENOMIC DNA]</scope>
    <source>
        <strain evidence="1 2">MBA4</strain>
    </source>
</reference>
<evidence type="ECO:0000313" key="2">
    <source>
        <dbReference type="Proteomes" id="UP000019146"/>
    </source>
</evidence>
<accession>A0A0P0RJ52</accession>
<dbReference type="AlphaFoldDB" id="A0A0P0RJ52"/>
<organism evidence="1 2">
    <name type="scientific">Paraburkholderia caribensis MBA4</name>
    <dbReference type="NCBI Taxonomy" id="1323664"/>
    <lineage>
        <taxon>Bacteria</taxon>
        <taxon>Pseudomonadati</taxon>
        <taxon>Pseudomonadota</taxon>
        <taxon>Betaproteobacteria</taxon>
        <taxon>Burkholderiales</taxon>
        <taxon>Burkholderiaceae</taxon>
        <taxon>Paraburkholderia</taxon>
    </lineage>
</organism>
<dbReference type="EMBL" id="CP012747">
    <property type="protein sequence ID" value="ALL68664.1"/>
    <property type="molecule type" value="Genomic_DNA"/>
</dbReference>
<gene>
    <name evidence="1" type="ORF">K788_0009104</name>
</gene>
<dbReference type="Proteomes" id="UP000019146">
    <property type="component" value="Chromosome 2"/>
</dbReference>
<evidence type="ECO:0000313" key="1">
    <source>
        <dbReference type="EMBL" id="ALL68664.1"/>
    </source>
</evidence>
<dbReference type="KEGG" id="bcai:K788_0009104"/>
<sequence>MRAAIKLFADNARTFAGVCNGRVQRRVREYARSRLFGTRISKADSIR</sequence>